<comment type="caution">
    <text evidence="2">The sequence shown here is derived from an EMBL/GenBank/DDBJ whole genome shotgun (WGS) entry which is preliminary data.</text>
</comment>
<feature type="region of interest" description="Disordered" evidence="1">
    <location>
        <begin position="180"/>
        <end position="200"/>
    </location>
</feature>
<sequence>MDVTGVCCRRIIDTTCARVRSHSYRCCGRGTPAVVAAAGDRAVNRSARPLFTLIGGNCRSAAALVSCRQDGGAAAAADAVIAFEEPPPGAARRIQIAARAKTAPQLDRPGPSGTSHRRGVHYPRPRRECPSPAASEPPFKILLISLFGSGASYTTLVQGAPGDESVSIWSGVHWTLGVPRNAPHLPHARRGNAAHGGRAR</sequence>
<feature type="compositionally biased region" description="Basic residues" evidence="1">
    <location>
        <begin position="115"/>
        <end position="124"/>
    </location>
</feature>
<organism evidence="2 3">
    <name type="scientific">Pararge aegeria aegeria</name>
    <dbReference type="NCBI Taxonomy" id="348720"/>
    <lineage>
        <taxon>Eukaryota</taxon>
        <taxon>Metazoa</taxon>
        <taxon>Ecdysozoa</taxon>
        <taxon>Arthropoda</taxon>
        <taxon>Hexapoda</taxon>
        <taxon>Insecta</taxon>
        <taxon>Pterygota</taxon>
        <taxon>Neoptera</taxon>
        <taxon>Endopterygota</taxon>
        <taxon>Lepidoptera</taxon>
        <taxon>Glossata</taxon>
        <taxon>Ditrysia</taxon>
        <taxon>Papilionoidea</taxon>
        <taxon>Nymphalidae</taxon>
        <taxon>Satyrinae</taxon>
        <taxon>Satyrini</taxon>
        <taxon>Parargina</taxon>
        <taxon>Pararge</taxon>
    </lineage>
</organism>
<evidence type="ECO:0000313" key="2">
    <source>
        <dbReference type="EMBL" id="CAH2217513.1"/>
    </source>
</evidence>
<dbReference type="Proteomes" id="UP000838756">
    <property type="component" value="Unassembled WGS sequence"/>
</dbReference>
<reference evidence="2" key="1">
    <citation type="submission" date="2022-03" db="EMBL/GenBank/DDBJ databases">
        <authorList>
            <person name="Lindestad O."/>
        </authorList>
    </citation>
    <scope>NUCLEOTIDE SEQUENCE</scope>
</reference>
<feature type="compositionally biased region" description="Basic residues" evidence="1">
    <location>
        <begin position="186"/>
        <end position="200"/>
    </location>
</feature>
<feature type="region of interest" description="Disordered" evidence="1">
    <location>
        <begin position="101"/>
        <end position="134"/>
    </location>
</feature>
<dbReference type="EMBL" id="CAKXAJ010018199">
    <property type="protein sequence ID" value="CAH2217513.1"/>
    <property type="molecule type" value="Genomic_DNA"/>
</dbReference>
<name>A0A8S4QQ06_9NEOP</name>
<proteinExistence type="predicted"/>
<protein>
    <submittedName>
        <fullName evidence="2">Jg10862 protein</fullName>
    </submittedName>
</protein>
<evidence type="ECO:0000313" key="3">
    <source>
        <dbReference type="Proteomes" id="UP000838756"/>
    </source>
</evidence>
<accession>A0A8S4QQ06</accession>
<gene>
    <name evidence="2" type="primary">jg10862</name>
    <name evidence="2" type="ORF">PAEG_LOCUS5402</name>
</gene>
<keyword evidence="3" id="KW-1185">Reference proteome</keyword>
<dbReference type="AlphaFoldDB" id="A0A8S4QQ06"/>
<evidence type="ECO:0000256" key="1">
    <source>
        <dbReference type="SAM" id="MobiDB-lite"/>
    </source>
</evidence>